<dbReference type="Gene3D" id="3.80.10.10">
    <property type="entry name" value="Ribonuclease Inhibitor"/>
    <property type="match status" value="1"/>
</dbReference>
<sequence length="592" mass="69203">MEKLSKETFLTIISHLDSCQKIKCVLVCKQWEQWIRNTILYRDVNVYSCEMFIEAMELFSDNKNYSTQVQKLRIYDCQPDTYLMLALPEIFVNLKKLIWVSHKPLEVEFPRKPIYIQQFQNWNALEDIHCYSKDYDHVALYTLESSVLPRLTKLKMHVENSTTEPETPTLYVQKLFTCLKNAPALTELILGNLSASLSDLNMIHVNTPSLQTLSLPEFFLDNLDGPVTFTLPSNLVNFSVDLQLERYEDMEEKNMTKTIKALLSHVAIKYPVLKTLCIDFSDHLKPILVIGSLEVDIIHTIRALPCLTSYTIRVCPITDMILEAMDSTQIKLEEMKIWLHEFDARRQLKFLLYSKQANSISRLTIIDKVTSKRSLPINIPIFNLVTILKNVTELELRAEPETTTYNYSFLIEIVDQLNNLETLCIHNICDDQREVPVALSTYQPKKSKITCLQIRLVGNMHRHRYTNAMFKFIFQSCPTLKTFRLNGSVHFDHFACLSLDLSRHRLLEIVDIALSDVAYYTRDKKKPNVPCVKYRDSREELKLRAYERIQETFYIELLCETRTIFYLGYAHMDYLSDYEFGSNDESDDIFRV</sequence>
<dbReference type="InterPro" id="IPR001810">
    <property type="entry name" value="F-box_dom"/>
</dbReference>
<keyword evidence="3" id="KW-1185">Reference proteome</keyword>
<dbReference type="EMBL" id="BAABUJ010000019">
    <property type="protein sequence ID" value="GAA5801680.1"/>
    <property type="molecule type" value="Genomic_DNA"/>
</dbReference>
<dbReference type="SUPFAM" id="SSF81383">
    <property type="entry name" value="F-box domain"/>
    <property type="match status" value="1"/>
</dbReference>
<dbReference type="SUPFAM" id="SSF52047">
    <property type="entry name" value="RNI-like"/>
    <property type="match status" value="1"/>
</dbReference>
<dbReference type="InterPro" id="IPR032675">
    <property type="entry name" value="LRR_dom_sf"/>
</dbReference>
<evidence type="ECO:0000259" key="1">
    <source>
        <dbReference type="PROSITE" id="PS50181"/>
    </source>
</evidence>
<dbReference type="PROSITE" id="PS50181">
    <property type="entry name" value="FBOX"/>
    <property type="match status" value="1"/>
</dbReference>
<comment type="caution">
    <text evidence="2">The sequence shown here is derived from an EMBL/GenBank/DDBJ whole genome shotgun (WGS) entry which is preliminary data.</text>
</comment>
<dbReference type="InterPro" id="IPR036047">
    <property type="entry name" value="F-box-like_dom_sf"/>
</dbReference>
<name>A0ABP9Y526_9FUNG</name>
<gene>
    <name evidence="2" type="ORF">HPULCUR_007130</name>
</gene>
<dbReference type="Pfam" id="PF00646">
    <property type="entry name" value="F-box"/>
    <property type="match status" value="1"/>
</dbReference>
<protein>
    <recommendedName>
        <fullName evidence="1">F-box domain-containing protein</fullName>
    </recommendedName>
</protein>
<accession>A0ABP9Y526</accession>
<organism evidence="2 3">
    <name type="scientific">Helicostylum pulchrum</name>
    <dbReference type="NCBI Taxonomy" id="562976"/>
    <lineage>
        <taxon>Eukaryota</taxon>
        <taxon>Fungi</taxon>
        <taxon>Fungi incertae sedis</taxon>
        <taxon>Mucoromycota</taxon>
        <taxon>Mucoromycotina</taxon>
        <taxon>Mucoromycetes</taxon>
        <taxon>Mucorales</taxon>
        <taxon>Mucorineae</taxon>
        <taxon>Mucoraceae</taxon>
        <taxon>Helicostylum</taxon>
    </lineage>
</organism>
<reference evidence="2 3" key="1">
    <citation type="submission" date="2024-04" db="EMBL/GenBank/DDBJ databases">
        <title>genome sequences of Mucor flavus KT1a and Helicostylum pulchrum KT1b strains isolation_sourced from the surface of a dry-aged beef.</title>
        <authorList>
            <person name="Toyotome T."/>
            <person name="Hosono M."/>
            <person name="Torimaru M."/>
            <person name="Fukuda K."/>
            <person name="Mikami N."/>
        </authorList>
    </citation>
    <scope>NUCLEOTIDE SEQUENCE [LARGE SCALE GENOMIC DNA]</scope>
    <source>
        <strain evidence="2 3">KT1b</strain>
    </source>
</reference>
<dbReference type="Proteomes" id="UP001476247">
    <property type="component" value="Unassembled WGS sequence"/>
</dbReference>
<proteinExistence type="predicted"/>
<evidence type="ECO:0000313" key="2">
    <source>
        <dbReference type="EMBL" id="GAA5801680.1"/>
    </source>
</evidence>
<feature type="domain" description="F-box" evidence="1">
    <location>
        <begin position="1"/>
        <end position="44"/>
    </location>
</feature>
<evidence type="ECO:0000313" key="3">
    <source>
        <dbReference type="Proteomes" id="UP001476247"/>
    </source>
</evidence>